<comment type="caution">
    <text evidence="1">The sequence shown here is derived from an EMBL/GenBank/DDBJ whole genome shotgun (WGS) entry which is preliminary data.</text>
</comment>
<keyword evidence="2" id="KW-1185">Reference proteome</keyword>
<dbReference type="SUPFAM" id="SSF57783">
    <property type="entry name" value="Zinc beta-ribbon"/>
    <property type="match status" value="1"/>
</dbReference>
<dbReference type="AlphaFoldDB" id="A0A7X2NPL9"/>
<gene>
    <name evidence="1" type="ORF">FYJ39_19235</name>
</gene>
<dbReference type="GO" id="GO:0003677">
    <property type="term" value="F:DNA binding"/>
    <property type="evidence" value="ECO:0007669"/>
    <property type="project" value="InterPro"/>
</dbReference>
<name>A0A7X2NPL9_9CLOT</name>
<dbReference type="GO" id="GO:0008270">
    <property type="term" value="F:zinc ion binding"/>
    <property type="evidence" value="ECO:0007669"/>
    <property type="project" value="InterPro"/>
</dbReference>
<reference evidence="1 2" key="1">
    <citation type="submission" date="2019-08" db="EMBL/GenBank/DDBJ databases">
        <title>In-depth cultivation of the pig gut microbiome towards novel bacterial diversity and tailored functional studies.</title>
        <authorList>
            <person name="Wylensek D."/>
            <person name="Hitch T.C.A."/>
            <person name="Clavel T."/>
        </authorList>
    </citation>
    <scope>NUCLEOTIDE SEQUENCE [LARGE SCALE GENOMIC DNA]</scope>
    <source>
        <strain evidence="1 2">WCA-389-WT-23D1</strain>
    </source>
</reference>
<evidence type="ECO:0008006" key="3">
    <source>
        <dbReference type="Google" id="ProtNLM"/>
    </source>
</evidence>
<evidence type="ECO:0000313" key="1">
    <source>
        <dbReference type="EMBL" id="MSS38583.1"/>
    </source>
</evidence>
<organism evidence="1 2">
    <name type="scientific">Clostridium porci</name>
    <dbReference type="NCBI Taxonomy" id="2605778"/>
    <lineage>
        <taxon>Bacteria</taxon>
        <taxon>Bacillati</taxon>
        <taxon>Bacillota</taxon>
        <taxon>Clostridia</taxon>
        <taxon>Eubacteriales</taxon>
        <taxon>Clostridiaceae</taxon>
        <taxon>Clostridium</taxon>
    </lineage>
</organism>
<dbReference type="EMBL" id="VUMD01000030">
    <property type="protein sequence ID" value="MSS38583.1"/>
    <property type="molecule type" value="Genomic_DNA"/>
</dbReference>
<dbReference type="Proteomes" id="UP000429958">
    <property type="component" value="Unassembled WGS sequence"/>
</dbReference>
<accession>A0A7X2NPL9</accession>
<protein>
    <recommendedName>
        <fullName evidence="3">Zinc finger CHC2-type domain-containing protein</fullName>
    </recommendedName>
</protein>
<dbReference type="Gene3D" id="3.90.580.10">
    <property type="entry name" value="Zinc finger, CHC2-type domain"/>
    <property type="match status" value="1"/>
</dbReference>
<dbReference type="RefSeq" id="WP_154473970.1">
    <property type="nucleotide sequence ID" value="NZ_VUMD01000030.1"/>
</dbReference>
<evidence type="ECO:0000313" key="2">
    <source>
        <dbReference type="Proteomes" id="UP000429958"/>
    </source>
</evidence>
<sequence length="236" mass="27122">MDRKRLIEECDAQSVVDYLQMECQHRGRYTFILCPGHEARLGRPDTKMGNAILKKNGYYCYACSIFVTTHDMIMEYLDCSSDEAYRIMAEAMGGVELYAGDSKTPALNLPKYRLTQEECAVIGLYPKFSPTIATVQTTGGEKHIQDGLYILWQRNPDAYFGLIVKRAKEMRKKYQYLKTHYASAKADLAYQIYDILGECFDHSVYKTMDRVLAERIEICNKIITIFSKARNPKPAK</sequence>
<dbReference type="InterPro" id="IPR036977">
    <property type="entry name" value="DNA_primase_Znf_CHC2"/>
</dbReference>
<dbReference type="GO" id="GO:0006260">
    <property type="term" value="P:DNA replication"/>
    <property type="evidence" value="ECO:0007669"/>
    <property type="project" value="InterPro"/>
</dbReference>
<proteinExistence type="predicted"/>